<dbReference type="SUPFAM" id="SSF51338">
    <property type="entry name" value="Composite domain of metallo-dependent hydrolases"/>
    <property type="match status" value="1"/>
</dbReference>
<dbReference type="GO" id="GO:0016810">
    <property type="term" value="F:hydrolase activity, acting on carbon-nitrogen (but not peptide) bonds"/>
    <property type="evidence" value="ECO:0007669"/>
    <property type="project" value="InterPro"/>
</dbReference>
<evidence type="ECO:0000313" key="3">
    <source>
        <dbReference type="Proteomes" id="UP000754750"/>
    </source>
</evidence>
<proteinExistence type="predicted"/>
<accession>A0A928KP09</accession>
<gene>
    <name evidence="2" type="ORF">E7512_00865</name>
</gene>
<dbReference type="RefSeq" id="WP_326839700.1">
    <property type="nucleotide sequence ID" value="NZ_SVNY01000001.1"/>
</dbReference>
<dbReference type="PANTHER" id="PTHR43135">
    <property type="entry name" value="ALPHA-D-RIBOSE 1-METHYLPHOSPHONATE 5-TRIPHOSPHATE DIPHOSPHATASE"/>
    <property type="match status" value="1"/>
</dbReference>
<dbReference type="Pfam" id="PF01979">
    <property type="entry name" value="Amidohydro_1"/>
    <property type="match status" value="1"/>
</dbReference>
<sequence>MTLEEIRTVVEEGKQLNKMTCAHCIGGKGLQLGVEAGVDVFDHIYCINEEQIELLKKHNKWVVLTSGIFLDPEREPFCPPAFVENVHKNRELVFRCVSKAVTSGLRFTIGTDAYHTFLYKEVAYACDMGAAAVDAVKGVTVNAARMCRIDDKTGTLTEGLRADIIAVRGNPLENVSCLAAIPFVMKGGRIVKDETAAGNREAAIF</sequence>
<dbReference type="PANTHER" id="PTHR43135:SF3">
    <property type="entry name" value="ALPHA-D-RIBOSE 1-METHYLPHOSPHONATE 5-TRIPHOSPHATE DIPHOSPHATASE"/>
    <property type="match status" value="1"/>
</dbReference>
<dbReference type="Gene3D" id="2.30.40.10">
    <property type="entry name" value="Urease, subunit C, domain 1"/>
    <property type="match status" value="1"/>
</dbReference>
<dbReference type="AlphaFoldDB" id="A0A928KP09"/>
<comment type="caution">
    <text evidence="2">The sequence shown here is derived from an EMBL/GenBank/DDBJ whole genome shotgun (WGS) entry which is preliminary data.</text>
</comment>
<dbReference type="Gene3D" id="3.20.20.140">
    <property type="entry name" value="Metal-dependent hydrolases"/>
    <property type="match status" value="1"/>
</dbReference>
<dbReference type="InterPro" id="IPR011059">
    <property type="entry name" value="Metal-dep_hydrolase_composite"/>
</dbReference>
<feature type="domain" description="Amidohydrolase-related" evidence="1">
    <location>
        <begin position="2"/>
        <end position="191"/>
    </location>
</feature>
<reference evidence="2" key="1">
    <citation type="submission" date="2019-04" db="EMBL/GenBank/DDBJ databases">
        <title>Evolution of Biomass-Degrading Anaerobic Consortia Revealed by Metagenomics.</title>
        <authorList>
            <person name="Peng X."/>
        </authorList>
    </citation>
    <scope>NUCLEOTIDE SEQUENCE</scope>
    <source>
        <strain evidence="2">SIG551</strain>
    </source>
</reference>
<evidence type="ECO:0000313" key="2">
    <source>
        <dbReference type="EMBL" id="MBE6832132.1"/>
    </source>
</evidence>
<organism evidence="2 3">
    <name type="scientific">Faecalispora sporosphaeroides</name>
    <dbReference type="NCBI Taxonomy" id="1549"/>
    <lineage>
        <taxon>Bacteria</taxon>
        <taxon>Bacillati</taxon>
        <taxon>Bacillota</taxon>
        <taxon>Clostridia</taxon>
        <taxon>Eubacteriales</taxon>
        <taxon>Oscillospiraceae</taxon>
        <taxon>Faecalispora</taxon>
    </lineage>
</organism>
<dbReference type="InterPro" id="IPR032466">
    <property type="entry name" value="Metal_Hydrolase"/>
</dbReference>
<dbReference type="EMBL" id="SVNY01000001">
    <property type="protein sequence ID" value="MBE6832132.1"/>
    <property type="molecule type" value="Genomic_DNA"/>
</dbReference>
<evidence type="ECO:0000259" key="1">
    <source>
        <dbReference type="Pfam" id="PF01979"/>
    </source>
</evidence>
<name>A0A928KP09_9FIRM</name>
<protein>
    <recommendedName>
        <fullName evidence="1">Amidohydrolase-related domain-containing protein</fullName>
    </recommendedName>
</protein>
<dbReference type="InterPro" id="IPR006680">
    <property type="entry name" value="Amidohydro-rel"/>
</dbReference>
<dbReference type="Proteomes" id="UP000754750">
    <property type="component" value="Unassembled WGS sequence"/>
</dbReference>
<dbReference type="InterPro" id="IPR051781">
    <property type="entry name" value="Metallo-dep_Hydrolase"/>
</dbReference>
<dbReference type="SUPFAM" id="SSF51556">
    <property type="entry name" value="Metallo-dependent hydrolases"/>
    <property type="match status" value="1"/>
</dbReference>